<reference evidence="2 3" key="1">
    <citation type="submission" date="2018-10" db="EMBL/GenBank/DDBJ databases">
        <title>Genomic Encyclopedia of Type Strains, Phase IV (KMG-IV): sequencing the most valuable type-strain genomes for metagenomic binning, comparative biology and taxonomic classification.</title>
        <authorList>
            <person name="Goeker M."/>
        </authorList>
    </citation>
    <scope>NUCLEOTIDE SEQUENCE [LARGE SCALE GENOMIC DNA]</scope>
    <source>
        <strain evidence="2 3">DSM 19791</strain>
    </source>
</reference>
<comment type="caution">
    <text evidence="2">The sequence shown here is derived from an EMBL/GenBank/DDBJ whole genome shotgun (WGS) entry which is preliminary data.</text>
</comment>
<feature type="region of interest" description="Disordered" evidence="1">
    <location>
        <begin position="1"/>
        <end position="31"/>
    </location>
</feature>
<accession>A0ABX9SZK7</accession>
<feature type="region of interest" description="Disordered" evidence="1">
    <location>
        <begin position="53"/>
        <end position="74"/>
    </location>
</feature>
<keyword evidence="3" id="KW-1185">Reference proteome</keyword>
<dbReference type="InterPro" id="IPR018691">
    <property type="entry name" value="DUF2188"/>
</dbReference>
<protein>
    <submittedName>
        <fullName evidence="2">Uncharacterized protein DUF2188</fullName>
    </submittedName>
</protein>
<organism evidence="2 3">
    <name type="scientific">Sphingosinicella microcystinivorans</name>
    <dbReference type="NCBI Taxonomy" id="335406"/>
    <lineage>
        <taxon>Bacteria</taxon>
        <taxon>Pseudomonadati</taxon>
        <taxon>Pseudomonadota</taxon>
        <taxon>Alphaproteobacteria</taxon>
        <taxon>Sphingomonadales</taxon>
        <taxon>Sphingosinicellaceae</taxon>
        <taxon>Sphingosinicella</taxon>
    </lineage>
</organism>
<name>A0ABX9SZK7_SPHMI</name>
<proteinExistence type="predicted"/>
<dbReference type="EMBL" id="RBWX01000008">
    <property type="protein sequence ID" value="RKS89261.1"/>
    <property type="molecule type" value="Genomic_DNA"/>
</dbReference>
<evidence type="ECO:0000313" key="2">
    <source>
        <dbReference type="EMBL" id="RKS89261.1"/>
    </source>
</evidence>
<dbReference type="RefSeq" id="WP_121051449.1">
    <property type="nucleotide sequence ID" value="NZ_RBWX01000008.1"/>
</dbReference>
<evidence type="ECO:0000256" key="1">
    <source>
        <dbReference type="SAM" id="MobiDB-lite"/>
    </source>
</evidence>
<evidence type="ECO:0000313" key="3">
    <source>
        <dbReference type="Proteomes" id="UP000276029"/>
    </source>
</evidence>
<gene>
    <name evidence="2" type="ORF">DFR51_2479</name>
</gene>
<sequence length="74" mass="7985">MSGKNQHVVPHEGGWAVRGAGNSRATSVHETQAQAIEAARNIARNQASELLIHGRNGQIRERDSFGNDPFPPEG</sequence>
<dbReference type="Pfam" id="PF09954">
    <property type="entry name" value="DUF2188"/>
    <property type="match status" value="1"/>
</dbReference>
<dbReference type="Proteomes" id="UP000276029">
    <property type="component" value="Unassembled WGS sequence"/>
</dbReference>